<dbReference type="Pfam" id="PF02775">
    <property type="entry name" value="TPP_enzyme_C"/>
    <property type="match status" value="1"/>
</dbReference>
<dbReference type="InterPro" id="IPR012000">
    <property type="entry name" value="Thiamin_PyroP_enz_cen_dom"/>
</dbReference>
<dbReference type="InterPro" id="IPR045229">
    <property type="entry name" value="TPP_enz"/>
</dbReference>
<evidence type="ECO:0000256" key="1">
    <source>
        <dbReference type="ARBA" id="ARBA00001964"/>
    </source>
</evidence>
<evidence type="ECO:0000259" key="6">
    <source>
        <dbReference type="Pfam" id="PF00205"/>
    </source>
</evidence>
<dbReference type="GO" id="GO:0003984">
    <property type="term" value="F:acetolactate synthase activity"/>
    <property type="evidence" value="ECO:0007669"/>
    <property type="project" value="TreeGrafter"/>
</dbReference>
<dbReference type="GO" id="GO:0005948">
    <property type="term" value="C:acetolactate synthase complex"/>
    <property type="evidence" value="ECO:0007669"/>
    <property type="project" value="TreeGrafter"/>
</dbReference>
<sequence>MAHMSGRQAIMEIFRNAGVQYIFGNPGTTELGFVDILQEYPQLQYIMCLHEGVAMGAAHMYANASGKTGVVNLHVAPGLGNALGMLYNATIGKMPLVVTAGQQDSRMLVREPILSYDLVSMARPLVKWAVQLQRIEDIPIVFPRAFKVAQDAPRGPVFIALPGDIIDQEATLQLPGPSTAYRRTRPDPAGVAAAATLLAQAQRPVIICGDGVAASQAQAELVQMAEHLGAQVWQTVLVGALNFPNTHPQYRGELPGEHSAIRRALGDADVVMAVGAELFDEVFYTPDAPLPDGCALIQVDSASWSIGKNFAPTLGLLADPKLALQEMTELVVPAMSDTARQQAMQRRTAMAAQRQQERDRQEQRAQQQWDSTPIAPPRLMAALRDCLPANTVFYNEAITATGDMLRTLPLEQPGSLFGNHGGGIGQGLPGALGVQLAYPEQRVVALVGDGSSMYSVQSFWTAAHHNIPVVYIILSNRTYRILKYNMNRYRRTLQIPSGRPYTHLDLTQPTLDFVEIAHGMGVDGRRITHPDEIQPAVTAALALGKPYVLEVLTEGTVPSQ</sequence>
<dbReference type="PROSITE" id="PS00187">
    <property type="entry name" value="TPP_ENZYMES"/>
    <property type="match status" value="1"/>
</dbReference>
<dbReference type="GO" id="GO:0050660">
    <property type="term" value="F:flavin adenine dinucleotide binding"/>
    <property type="evidence" value="ECO:0007669"/>
    <property type="project" value="TreeGrafter"/>
</dbReference>
<feature type="region of interest" description="Disordered" evidence="5">
    <location>
        <begin position="342"/>
        <end position="372"/>
    </location>
</feature>
<dbReference type="InterPro" id="IPR000399">
    <property type="entry name" value="TPP-bd_CS"/>
</dbReference>
<comment type="caution">
    <text evidence="9">The sequence shown here is derived from an EMBL/GenBank/DDBJ whole genome shotgun (WGS) entry which is preliminary data.</text>
</comment>
<dbReference type="GO" id="GO:0000287">
    <property type="term" value="F:magnesium ion binding"/>
    <property type="evidence" value="ECO:0007669"/>
    <property type="project" value="InterPro"/>
</dbReference>
<evidence type="ECO:0000256" key="4">
    <source>
        <dbReference type="RuleBase" id="RU362132"/>
    </source>
</evidence>
<evidence type="ECO:0000259" key="8">
    <source>
        <dbReference type="Pfam" id="PF02776"/>
    </source>
</evidence>
<evidence type="ECO:0000313" key="10">
    <source>
        <dbReference type="Proteomes" id="UP000712673"/>
    </source>
</evidence>
<dbReference type="GO" id="GO:0009097">
    <property type="term" value="P:isoleucine biosynthetic process"/>
    <property type="evidence" value="ECO:0007669"/>
    <property type="project" value="TreeGrafter"/>
</dbReference>
<dbReference type="SUPFAM" id="SSF52467">
    <property type="entry name" value="DHS-like NAD/FAD-binding domain"/>
    <property type="match status" value="1"/>
</dbReference>
<evidence type="ECO:0000256" key="2">
    <source>
        <dbReference type="ARBA" id="ARBA00007812"/>
    </source>
</evidence>
<dbReference type="InterPro" id="IPR012001">
    <property type="entry name" value="Thiamin_PyroP_enz_TPP-bd_dom"/>
</dbReference>
<evidence type="ECO:0000259" key="7">
    <source>
        <dbReference type="Pfam" id="PF02775"/>
    </source>
</evidence>
<comment type="cofactor">
    <cofactor evidence="1">
        <name>thiamine diphosphate</name>
        <dbReference type="ChEBI" id="CHEBI:58937"/>
    </cofactor>
</comment>
<gene>
    <name evidence="9" type="ORF">FJZ47_16275</name>
</gene>
<feature type="domain" description="Thiamine pyrophosphate enzyme N-terminal TPP-binding" evidence="8">
    <location>
        <begin position="4"/>
        <end position="109"/>
    </location>
</feature>
<feature type="domain" description="Thiamine pyrophosphate enzyme central" evidence="6">
    <location>
        <begin position="191"/>
        <end position="326"/>
    </location>
</feature>
<dbReference type="Proteomes" id="UP000712673">
    <property type="component" value="Unassembled WGS sequence"/>
</dbReference>
<dbReference type="InterPro" id="IPR011766">
    <property type="entry name" value="TPP_enzyme_TPP-bd"/>
</dbReference>
<dbReference type="PANTHER" id="PTHR18968:SF13">
    <property type="entry name" value="ACETOLACTATE SYNTHASE CATALYTIC SUBUNIT, MITOCHONDRIAL"/>
    <property type="match status" value="1"/>
</dbReference>
<organism evidence="9 10">
    <name type="scientific">Tectimicrobiota bacterium</name>
    <dbReference type="NCBI Taxonomy" id="2528274"/>
    <lineage>
        <taxon>Bacteria</taxon>
        <taxon>Pseudomonadati</taxon>
        <taxon>Nitrospinota/Tectimicrobiota group</taxon>
        <taxon>Candidatus Tectimicrobiota</taxon>
    </lineage>
</organism>
<dbReference type="Pfam" id="PF00205">
    <property type="entry name" value="TPP_enzyme_M"/>
    <property type="match status" value="1"/>
</dbReference>
<name>A0A938B1U5_UNCTE</name>
<keyword evidence="3 4" id="KW-0786">Thiamine pyrophosphate</keyword>
<feature type="domain" description="Thiamine pyrophosphate enzyme TPP-binding" evidence="7">
    <location>
        <begin position="405"/>
        <end position="551"/>
    </location>
</feature>
<dbReference type="CDD" id="cd07035">
    <property type="entry name" value="TPP_PYR_POX_like"/>
    <property type="match status" value="1"/>
</dbReference>
<evidence type="ECO:0000256" key="5">
    <source>
        <dbReference type="SAM" id="MobiDB-lite"/>
    </source>
</evidence>
<feature type="compositionally biased region" description="Low complexity" evidence="5">
    <location>
        <begin position="342"/>
        <end position="354"/>
    </location>
</feature>
<dbReference type="PANTHER" id="PTHR18968">
    <property type="entry name" value="THIAMINE PYROPHOSPHATE ENZYMES"/>
    <property type="match status" value="1"/>
</dbReference>
<dbReference type="InterPro" id="IPR029035">
    <property type="entry name" value="DHS-like_NAD/FAD-binding_dom"/>
</dbReference>
<dbReference type="Gene3D" id="3.40.50.970">
    <property type="match status" value="2"/>
</dbReference>
<dbReference type="CDD" id="cd02002">
    <property type="entry name" value="TPP_BFDC"/>
    <property type="match status" value="1"/>
</dbReference>
<evidence type="ECO:0000256" key="3">
    <source>
        <dbReference type="ARBA" id="ARBA00023052"/>
    </source>
</evidence>
<dbReference type="AlphaFoldDB" id="A0A938B1U5"/>
<dbReference type="Gene3D" id="3.40.50.1220">
    <property type="entry name" value="TPP-binding domain"/>
    <property type="match status" value="1"/>
</dbReference>
<dbReference type="InterPro" id="IPR029061">
    <property type="entry name" value="THDP-binding"/>
</dbReference>
<dbReference type="Pfam" id="PF02776">
    <property type="entry name" value="TPP_enzyme_N"/>
    <property type="match status" value="1"/>
</dbReference>
<evidence type="ECO:0000313" key="9">
    <source>
        <dbReference type="EMBL" id="MBM3225342.1"/>
    </source>
</evidence>
<dbReference type="GO" id="GO:0030976">
    <property type="term" value="F:thiamine pyrophosphate binding"/>
    <property type="evidence" value="ECO:0007669"/>
    <property type="project" value="InterPro"/>
</dbReference>
<proteinExistence type="inferred from homology"/>
<protein>
    <submittedName>
        <fullName evidence="9">Thiamine pyrophosphate-binding protein</fullName>
    </submittedName>
</protein>
<reference evidence="9" key="1">
    <citation type="submission" date="2019-03" db="EMBL/GenBank/DDBJ databases">
        <title>Lake Tanganyika Metagenome-Assembled Genomes (MAGs).</title>
        <authorList>
            <person name="Tran P."/>
        </authorList>
    </citation>
    <scope>NUCLEOTIDE SEQUENCE</scope>
    <source>
        <strain evidence="9">K_DeepCast_65m_m2_066</strain>
    </source>
</reference>
<dbReference type="EMBL" id="VGLS01000546">
    <property type="protein sequence ID" value="MBM3225342.1"/>
    <property type="molecule type" value="Genomic_DNA"/>
</dbReference>
<accession>A0A938B1U5</accession>
<comment type="similarity">
    <text evidence="2 4">Belongs to the TPP enzyme family.</text>
</comment>
<dbReference type="GO" id="GO:0009099">
    <property type="term" value="P:L-valine biosynthetic process"/>
    <property type="evidence" value="ECO:0007669"/>
    <property type="project" value="TreeGrafter"/>
</dbReference>
<dbReference type="SUPFAM" id="SSF52518">
    <property type="entry name" value="Thiamin diphosphate-binding fold (THDP-binding)"/>
    <property type="match status" value="2"/>
</dbReference>